<dbReference type="WBParaSite" id="Pan_g13336.t1">
    <property type="protein sequence ID" value="Pan_g13336.t1"/>
    <property type="gene ID" value="Pan_g13336"/>
</dbReference>
<keyword evidence="2" id="KW-1185">Reference proteome</keyword>
<dbReference type="AlphaFoldDB" id="A0A7E4ZRL0"/>
<feature type="transmembrane region" description="Helical" evidence="1">
    <location>
        <begin position="88"/>
        <end position="107"/>
    </location>
</feature>
<keyword evidence="1" id="KW-0812">Transmembrane</keyword>
<name>A0A7E4ZRL0_PANRE</name>
<feature type="transmembrane region" description="Helical" evidence="1">
    <location>
        <begin position="19"/>
        <end position="41"/>
    </location>
</feature>
<keyword evidence="1" id="KW-0472">Membrane</keyword>
<reference evidence="3" key="2">
    <citation type="submission" date="2020-10" db="UniProtKB">
        <authorList>
            <consortium name="WormBaseParasite"/>
        </authorList>
    </citation>
    <scope>IDENTIFICATION</scope>
</reference>
<keyword evidence="1" id="KW-1133">Transmembrane helix</keyword>
<reference evidence="2" key="1">
    <citation type="journal article" date="2013" name="Genetics">
        <title>The draft genome and transcriptome of Panagrellus redivivus are shaped by the harsh demands of a free-living lifestyle.</title>
        <authorList>
            <person name="Srinivasan J."/>
            <person name="Dillman A.R."/>
            <person name="Macchietto M.G."/>
            <person name="Heikkinen L."/>
            <person name="Lakso M."/>
            <person name="Fracchia K.M."/>
            <person name="Antoshechkin I."/>
            <person name="Mortazavi A."/>
            <person name="Wong G."/>
            <person name="Sternberg P.W."/>
        </authorList>
    </citation>
    <scope>NUCLEOTIDE SEQUENCE [LARGE SCALE GENOMIC DNA]</scope>
    <source>
        <strain evidence="2">MT8872</strain>
    </source>
</reference>
<feature type="transmembrane region" description="Helical" evidence="1">
    <location>
        <begin position="114"/>
        <end position="136"/>
    </location>
</feature>
<dbReference type="Proteomes" id="UP000492821">
    <property type="component" value="Unassembled WGS sequence"/>
</dbReference>
<protein>
    <submittedName>
        <fullName evidence="3">MARVEL domain-containing protein</fullName>
    </submittedName>
</protein>
<evidence type="ECO:0000313" key="2">
    <source>
        <dbReference type="Proteomes" id="UP000492821"/>
    </source>
</evidence>
<evidence type="ECO:0000256" key="1">
    <source>
        <dbReference type="SAM" id="Phobius"/>
    </source>
</evidence>
<accession>A0A7E4ZRL0</accession>
<organism evidence="2 3">
    <name type="scientific">Panagrellus redivivus</name>
    <name type="common">Microworm</name>
    <dbReference type="NCBI Taxonomy" id="6233"/>
    <lineage>
        <taxon>Eukaryota</taxon>
        <taxon>Metazoa</taxon>
        <taxon>Ecdysozoa</taxon>
        <taxon>Nematoda</taxon>
        <taxon>Chromadorea</taxon>
        <taxon>Rhabditida</taxon>
        <taxon>Tylenchina</taxon>
        <taxon>Panagrolaimomorpha</taxon>
        <taxon>Panagrolaimoidea</taxon>
        <taxon>Panagrolaimidae</taxon>
        <taxon>Panagrellus</taxon>
    </lineage>
</organism>
<feature type="transmembrane region" description="Helical" evidence="1">
    <location>
        <begin position="53"/>
        <end position="76"/>
    </location>
</feature>
<evidence type="ECO:0000313" key="3">
    <source>
        <dbReference type="WBParaSite" id="Pan_g13336.t1"/>
    </source>
</evidence>
<sequence length="179" mass="19832">MGICAVGNYGGIPEHAYTYPLNIITAVRIICQLALMLAMYYHTHARDAFTYSVFLASVLLAAFTMFLNSCSIVFIIQKFYWRKLESCLSLAAGVLSFLVIVILVFCVTGPVSIYVVYLRFIFITLFAGNGFAFYWASTQTSDSVSNSYMSGPTQNTANTLESGLSDDFDHDDTADLVLR</sequence>
<proteinExistence type="predicted"/>